<organism evidence="2 3">
    <name type="scientific">Methyloceanibacter marginalis</name>
    <dbReference type="NCBI Taxonomy" id="1774971"/>
    <lineage>
        <taxon>Bacteria</taxon>
        <taxon>Pseudomonadati</taxon>
        <taxon>Pseudomonadota</taxon>
        <taxon>Alphaproteobacteria</taxon>
        <taxon>Hyphomicrobiales</taxon>
        <taxon>Hyphomicrobiaceae</taxon>
        <taxon>Methyloceanibacter</taxon>
    </lineage>
</organism>
<keyword evidence="1" id="KW-1133">Transmembrane helix</keyword>
<dbReference type="Proteomes" id="UP000095042">
    <property type="component" value="Unassembled WGS sequence"/>
</dbReference>
<dbReference type="EMBL" id="LPWD01000426">
    <property type="protein sequence ID" value="ODS01549.1"/>
    <property type="molecule type" value="Genomic_DNA"/>
</dbReference>
<name>A0A1E3W6V6_9HYPH</name>
<dbReference type="RefSeq" id="WP_069624848.1">
    <property type="nucleotide sequence ID" value="NZ_LPWD01000426.1"/>
</dbReference>
<evidence type="ECO:0000313" key="3">
    <source>
        <dbReference type="Proteomes" id="UP000095042"/>
    </source>
</evidence>
<feature type="transmembrane region" description="Helical" evidence="1">
    <location>
        <begin position="154"/>
        <end position="170"/>
    </location>
</feature>
<accession>A0A1E3W6V6</accession>
<proteinExistence type="predicted"/>
<evidence type="ECO:0000256" key="1">
    <source>
        <dbReference type="SAM" id="Phobius"/>
    </source>
</evidence>
<comment type="caution">
    <text evidence="2">The sequence shown here is derived from an EMBL/GenBank/DDBJ whole genome shotgun (WGS) entry which is preliminary data.</text>
</comment>
<feature type="transmembrane region" description="Helical" evidence="1">
    <location>
        <begin position="57"/>
        <end position="76"/>
    </location>
</feature>
<reference evidence="2 3" key="1">
    <citation type="journal article" date="2016" name="Environ. Microbiol.">
        <title>New Methyloceanibacter diversity from North Sea sediments includes methanotroph containing solely the soluble methane monooxygenase.</title>
        <authorList>
            <person name="Vekeman B."/>
            <person name="Kerckhof F.M."/>
            <person name="Cremers G."/>
            <person name="de Vos P."/>
            <person name="Vandamme P."/>
            <person name="Boon N."/>
            <person name="Op den Camp H.J."/>
            <person name="Heylen K."/>
        </authorList>
    </citation>
    <scope>NUCLEOTIDE SEQUENCE [LARGE SCALE GENOMIC DNA]</scope>
    <source>
        <strain evidence="2 3">R-67177</strain>
    </source>
</reference>
<evidence type="ECO:0000313" key="2">
    <source>
        <dbReference type="EMBL" id="ODS01549.1"/>
    </source>
</evidence>
<keyword evidence="3" id="KW-1185">Reference proteome</keyword>
<keyword evidence="1" id="KW-0472">Membrane</keyword>
<protein>
    <recommendedName>
        <fullName evidence="4">MFS transporter permease</fullName>
    </recommendedName>
</protein>
<feature type="transmembrane region" description="Helical" evidence="1">
    <location>
        <begin position="177"/>
        <end position="195"/>
    </location>
</feature>
<evidence type="ECO:0008006" key="4">
    <source>
        <dbReference type="Google" id="ProtNLM"/>
    </source>
</evidence>
<dbReference type="Pfam" id="PF19540">
    <property type="entry name" value="DUF6064"/>
    <property type="match status" value="1"/>
</dbReference>
<feature type="transmembrane region" description="Helical" evidence="1">
    <location>
        <begin position="201"/>
        <end position="219"/>
    </location>
</feature>
<feature type="transmembrane region" description="Helical" evidence="1">
    <location>
        <begin position="31"/>
        <end position="50"/>
    </location>
</feature>
<dbReference type="InterPro" id="IPR045708">
    <property type="entry name" value="DUF6064"/>
</dbReference>
<keyword evidence="1" id="KW-0812">Transmembrane</keyword>
<feature type="transmembrane region" description="Helical" evidence="1">
    <location>
        <begin position="123"/>
        <end position="142"/>
    </location>
</feature>
<sequence length="230" mass="25271">MSEWWTYQPRDLLMFSPDTYYRLFELYNTEIWPVQLLALAAGLAILVLLYRPSPWSGRAIAALLAACWAFVAWAYFHERYATINLAAPTYVLAFAAQAVLLLLVGVVLNRLSFAKRGTPLSQAGRALFLAGLMIYPLMPAIFGRPWLQSELFGIAPDPTVFGTLGVLVAADRMRWELMVIPVLWSAVTGVTLWTMGSSDAAVTGVAALYALCVAVLRAIERKEPGPSLGS</sequence>
<dbReference type="AlphaFoldDB" id="A0A1E3W6V6"/>
<feature type="transmembrane region" description="Helical" evidence="1">
    <location>
        <begin position="88"/>
        <end position="111"/>
    </location>
</feature>
<gene>
    <name evidence="2" type="ORF">AUC71_03150</name>
</gene>